<accession>D6WPV5</accession>
<dbReference type="SUPFAM" id="SSF53774">
    <property type="entry name" value="Glutaminase/Asparaginase"/>
    <property type="match status" value="1"/>
</dbReference>
<dbReference type="HOGENOM" id="CLU_1356239_0_0_1"/>
<dbReference type="InterPro" id="IPR040919">
    <property type="entry name" value="Asparaginase_C"/>
</dbReference>
<feature type="domain" description="Asparaginase/glutaminase C-terminal" evidence="3">
    <location>
        <begin position="116"/>
        <end position="206"/>
    </location>
</feature>
<dbReference type="AlphaFoldDB" id="D6WPV5"/>
<dbReference type="FunFam" id="3.40.50.40:FF:000001">
    <property type="entry name" value="L-asparaginase 1"/>
    <property type="match status" value="1"/>
</dbReference>
<evidence type="ECO:0000259" key="3">
    <source>
        <dbReference type="Pfam" id="PF17763"/>
    </source>
</evidence>
<dbReference type="PANTHER" id="PTHR11707:SF28">
    <property type="entry name" value="60 KDA LYSOPHOSPHOLIPASE"/>
    <property type="match status" value="1"/>
</dbReference>
<dbReference type="InParanoid" id="D6WPV5"/>
<evidence type="ECO:0000313" key="4">
    <source>
        <dbReference type="EMBL" id="EFA06167.2"/>
    </source>
</evidence>
<reference evidence="4 5" key="2">
    <citation type="journal article" date="2010" name="Nucleic Acids Res.">
        <title>BeetleBase in 2010: revisions to provide comprehensive genomic information for Tribolium castaneum.</title>
        <authorList>
            <person name="Kim H.S."/>
            <person name="Murphy T."/>
            <person name="Xia J."/>
            <person name="Caragea D."/>
            <person name="Park Y."/>
            <person name="Beeman R.W."/>
            <person name="Lorenzen M.D."/>
            <person name="Butcher S."/>
            <person name="Manak J.R."/>
            <person name="Brown S.J."/>
        </authorList>
    </citation>
    <scope>GENOME REANNOTATION</scope>
    <source>
        <strain evidence="4 5">Georgia GA2</strain>
    </source>
</reference>
<protein>
    <recommendedName>
        <fullName evidence="1">asparaginase</fullName>
        <ecNumber evidence="1">3.5.1.1</ecNumber>
    </recommendedName>
</protein>
<dbReference type="EMBL" id="KQ971354">
    <property type="protein sequence ID" value="EFA06167.2"/>
    <property type="molecule type" value="Genomic_DNA"/>
</dbReference>
<keyword evidence="2" id="KW-0378">Hydrolase</keyword>
<sequence length="228" mass="25719">MPSQNEKLYKKCRLSVPPEDDFGLTNNTMACTIANIVNRERVKFRTEGVLERISRRRSGETRGVLLYAHALLIFRRQDEFQHLRQESKSFANKLTKIDSRQDAHLDLTGKLELFLQPFDGLVIRSYGSGNVPSDQPELIQVLKNAIDRGLLIINTTQCLEGAVSGIYQTGKILEDIGVISGYDMTPEAALTKLSVVLAYPHLSHQERIQMMKSNIRGELTSNHSYSVT</sequence>
<gene>
    <name evidence="4" type="primary">AUGUSTUS-3.0.2_09014</name>
    <name evidence="4" type="ORF">TcasGA2_TC009014</name>
</gene>
<dbReference type="SMART" id="SM00870">
    <property type="entry name" value="Asparaginase"/>
    <property type="match status" value="1"/>
</dbReference>
<dbReference type="STRING" id="7070.D6WPV5"/>
<evidence type="ECO:0000313" key="5">
    <source>
        <dbReference type="Proteomes" id="UP000007266"/>
    </source>
</evidence>
<name>D6WPV5_TRICA</name>
<dbReference type="GO" id="GO:0004067">
    <property type="term" value="F:asparaginase activity"/>
    <property type="evidence" value="ECO:0007669"/>
    <property type="project" value="UniProtKB-UniRule"/>
</dbReference>
<evidence type="ECO:0000256" key="1">
    <source>
        <dbReference type="ARBA" id="ARBA00012920"/>
    </source>
</evidence>
<evidence type="ECO:0000256" key="2">
    <source>
        <dbReference type="ARBA" id="ARBA00022801"/>
    </source>
</evidence>
<dbReference type="EC" id="3.5.1.1" evidence="1"/>
<dbReference type="InterPro" id="IPR036152">
    <property type="entry name" value="Asp/glu_Ase-like_sf"/>
</dbReference>
<dbReference type="Gene3D" id="3.40.50.40">
    <property type="match status" value="1"/>
</dbReference>
<dbReference type="PIRSF" id="PIRSF001220">
    <property type="entry name" value="L-ASNase_gatD"/>
    <property type="match status" value="1"/>
</dbReference>
<reference evidence="4 5" key="1">
    <citation type="journal article" date="2008" name="Nature">
        <title>The genome of the model beetle and pest Tribolium castaneum.</title>
        <authorList>
            <consortium name="Tribolium Genome Sequencing Consortium"/>
            <person name="Richards S."/>
            <person name="Gibbs R.A."/>
            <person name="Weinstock G.M."/>
            <person name="Brown S.J."/>
            <person name="Denell R."/>
            <person name="Beeman R.W."/>
            <person name="Gibbs R."/>
            <person name="Beeman R.W."/>
            <person name="Brown S.J."/>
            <person name="Bucher G."/>
            <person name="Friedrich M."/>
            <person name="Grimmelikhuijzen C.J."/>
            <person name="Klingler M."/>
            <person name="Lorenzen M."/>
            <person name="Richards S."/>
            <person name="Roth S."/>
            <person name="Schroder R."/>
            <person name="Tautz D."/>
            <person name="Zdobnov E.M."/>
            <person name="Muzny D."/>
            <person name="Gibbs R.A."/>
            <person name="Weinstock G.M."/>
            <person name="Attaway T."/>
            <person name="Bell S."/>
            <person name="Buhay C.J."/>
            <person name="Chandrabose M.N."/>
            <person name="Chavez D."/>
            <person name="Clerk-Blankenburg K.P."/>
            <person name="Cree A."/>
            <person name="Dao M."/>
            <person name="Davis C."/>
            <person name="Chacko J."/>
            <person name="Dinh H."/>
            <person name="Dugan-Rocha S."/>
            <person name="Fowler G."/>
            <person name="Garner T.T."/>
            <person name="Garnes J."/>
            <person name="Gnirke A."/>
            <person name="Hawes A."/>
            <person name="Hernandez J."/>
            <person name="Hines S."/>
            <person name="Holder M."/>
            <person name="Hume J."/>
            <person name="Jhangiani S.N."/>
            <person name="Joshi V."/>
            <person name="Khan Z.M."/>
            <person name="Jackson L."/>
            <person name="Kovar C."/>
            <person name="Kowis A."/>
            <person name="Lee S."/>
            <person name="Lewis L.R."/>
            <person name="Margolis J."/>
            <person name="Morgan M."/>
            <person name="Nazareth L.V."/>
            <person name="Nguyen N."/>
            <person name="Okwuonu G."/>
            <person name="Parker D."/>
            <person name="Richards S."/>
            <person name="Ruiz S.J."/>
            <person name="Santibanez J."/>
            <person name="Savard J."/>
            <person name="Scherer S.E."/>
            <person name="Schneider B."/>
            <person name="Sodergren E."/>
            <person name="Tautz D."/>
            <person name="Vattahil S."/>
            <person name="Villasana D."/>
            <person name="White C.S."/>
            <person name="Wright R."/>
            <person name="Park Y."/>
            <person name="Beeman R.W."/>
            <person name="Lord J."/>
            <person name="Oppert B."/>
            <person name="Lorenzen M."/>
            <person name="Brown S."/>
            <person name="Wang L."/>
            <person name="Savard J."/>
            <person name="Tautz D."/>
            <person name="Richards S."/>
            <person name="Weinstock G."/>
            <person name="Gibbs R.A."/>
            <person name="Liu Y."/>
            <person name="Worley K."/>
            <person name="Weinstock G."/>
            <person name="Elsik C.G."/>
            <person name="Reese J.T."/>
            <person name="Elhaik E."/>
            <person name="Landan G."/>
            <person name="Graur D."/>
            <person name="Arensburger P."/>
            <person name="Atkinson P."/>
            <person name="Beeman R.W."/>
            <person name="Beidler J."/>
            <person name="Brown S.J."/>
            <person name="Demuth J.P."/>
            <person name="Drury D.W."/>
            <person name="Du Y.Z."/>
            <person name="Fujiwara H."/>
            <person name="Lorenzen M."/>
            <person name="Maselli V."/>
            <person name="Osanai M."/>
            <person name="Park Y."/>
            <person name="Robertson H.M."/>
            <person name="Tu Z."/>
            <person name="Wang J.J."/>
            <person name="Wang S."/>
            <person name="Richards S."/>
            <person name="Song H."/>
            <person name="Zhang L."/>
            <person name="Sodergren E."/>
            <person name="Werner D."/>
            <person name="Stanke M."/>
            <person name="Morgenstern B."/>
            <person name="Solovyev V."/>
            <person name="Kosarev P."/>
            <person name="Brown G."/>
            <person name="Chen H.C."/>
            <person name="Ermolaeva O."/>
            <person name="Hlavina W."/>
            <person name="Kapustin Y."/>
            <person name="Kiryutin B."/>
            <person name="Kitts P."/>
            <person name="Maglott D."/>
            <person name="Pruitt K."/>
            <person name="Sapojnikov V."/>
            <person name="Souvorov A."/>
            <person name="Mackey A.J."/>
            <person name="Waterhouse R.M."/>
            <person name="Wyder S."/>
            <person name="Zdobnov E.M."/>
            <person name="Zdobnov E.M."/>
            <person name="Wyder S."/>
            <person name="Kriventseva E.V."/>
            <person name="Kadowaki T."/>
            <person name="Bork P."/>
            <person name="Aranda M."/>
            <person name="Bao R."/>
            <person name="Beermann A."/>
            <person name="Berns N."/>
            <person name="Bolognesi R."/>
            <person name="Bonneton F."/>
            <person name="Bopp D."/>
            <person name="Brown S.J."/>
            <person name="Bucher G."/>
            <person name="Butts T."/>
            <person name="Chaumot A."/>
            <person name="Denell R.E."/>
            <person name="Ferrier D.E."/>
            <person name="Friedrich M."/>
            <person name="Gordon C.M."/>
            <person name="Jindra M."/>
            <person name="Klingler M."/>
            <person name="Lan Q."/>
            <person name="Lattorff H.M."/>
            <person name="Laudet V."/>
            <person name="von Levetsow C."/>
            <person name="Liu Z."/>
            <person name="Lutz R."/>
            <person name="Lynch J.A."/>
            <person name="da Fonseca R.N."/>
            <person name="Posnien N."/>
            <person name="Reuter R."/>
            <person name="Roth S."/>
            <person name="Savard J."/>
            <person name="Schinko J.B."/>
            <person name="Schmitt C."/>
            <person name="Schoppmeier M."/>
            <person name="Schroder R."/>
            <person name="Shippy T.D."/>
            <person name="Simonnet F."/>
            <person name="Marques-Souza H."/>
            <person name="Tautz D."/>
            <person name="Tomoyasu Y."/>
            <person name="Trauner J."/>
            <person name="Van der Zee M."/>
            <person name="Vervoort M."/>
            <person name="Wittkopp N."/>
            <person name="Wimmer E.A."/>
            <person name="Yang X."/>
            <person name="Jones A.K."/>
            <person name="Sattelle D.B."/>
            <person name="Ebert P.R."/>
            <person name="Nelson D."/>
            <person name="Scott J.G."/>
            <person name="Beeman R.W."/>
            <person name="Muthukrishnan S."/>
            <person name="Kramer K.J."/>
            <person name="Arakane Y."/>
            <person name="Beeman R.W."/>
            <person name="Zhu Q."/>
            <person name="Hogenkamp D."/>
            <person name="Dixit R."/>
            <person name="Oppert B."/>
            <person name="Jiang H."/>
            <person name="Zou Z."/>
            <person name="Marshall J."/>
            <person name="Elpidina E."/>
            <person name="Vinokurov K."/>
            <person name="Oppert C."/>
            <person name="Zou Z."/>
            <person name="Evans J."/>
            <person name="Lu Z."/>
            <person name="Zhao P."/>
            <person name="Sumathipala N."/>
            <person name="Altincicek B."/>
            <person name="Vilcinskas A."/>
            <person name="Williams M."/>
            <person name="Hultmark D."/>
            <person name="Hetru C."/>
            <person name="Jiang H."/>
            <person name="Grimmelikhuijzen C.J."/>
            <person name="Hauser F."/>
            <person name="Cazzamali G."/>
            <person name="Williamson M."/>
            <person name="Park Y."/>
            <person name="Li B."/>
            <person name="Tanaka Y."/>
            <person name="Predel R."/>
            <person name="Neupert S."/>
            <person name="Schachtner J."/>
            <person name="Verleyen P."/>
            <person name="Raible F."/>
            <person name="Bork P."/>
            <person name="Friedrich M."/>
            <person name="Walden K.K."/>
            <person name="Robertson H.M."/>
            <person name="Angeli S."/>
            <person name="Foret S."/>
            <person name="Bucher G."/>
            <person name="Schuetz S."/>
            <person name="Maleszka R."/>
            <person name="Wimmer E.A."/>
            <person name="Beeman R.W."/>
            <person name="Lorenzen M."/>
            <person name="Tomoyasu Y."/>
            <person name="Miller S.C."/>
            <person name="Grossmann D."/>
            <person name="Bucher G."/>
        </authorList>
    </citation>
    <scope>NUCLEOTIDE SEQUENCE [LARGE SCALE GENOMIC DNA]</scope>
    <source>
        <strain evidence="4 5">Georgia GA2</strain>
    </source>
</reference>
<proteinExistence type="predicted"/>
<dbReference type="InterPro" id="IPR006034">
    <property type="entry name" value="Asparaginase/glutaminase-like"/>
</dbReference>
<dbReference type="PROSITE" id="PS51732">
    <property type="entry name" value="ASN_GLN_ASE_3"/>
    <property type="match status" value="1"/>
</dbReference>
<dbReference type="InterPro" id="IPR027473">
    <property type="entry name" value="L-asparaginase_C"/>
</dbReference>
<organism evidence="4 5">
    <name type="scientific">Tribolium castaneum</name>
    <name type="common">Red flour beetle</name>
    <dbReference type="NCBI Taxonomy" id="7070"/>
    <lineage>
        <taxon>Eukaryota</taxon>
        <taxon>Metazoa</taxon>
        <taxon>Ecdysozoa</taxon>
        <taxon>Arthropoda</taxon>
        <taxon>Hexapoda</taxon>
        <taxon>Insecta</taxon>
        <taxon>Pterygota</taxon>
        <taxon>Neoptera</taxon>
        <taxon>Endopterygota</taxon>
        <taxon>Coleoptera</taxon>
        <taxon>Polyphaga</taxon>
        <taxon>Cucujiformia</taxon>
        <taxon>Tenebrionidae</taxon>
        <taxon>Tenebrionidae incertae sedis</taxon>
        <taxon>Tribolium</taxon>
    </lineage>
</organism>
<dbReference type="eggNOG" id="KOG0503">
    <property type="taxonomic scope" value="Eukaryota"/>
</dbReference>
<dbReference type="GO" id="GO:0009066">
    <property type="term" value="P:aspartate family amino acid metabolic process"/>
    <property type="evidence" value="ECO:0007669"/>
    <property type="project" value="UniProtKB-ARBA"/>
</dbReference>
<dbReference type="Pfam" id="PF17763">
    <property type="entry name" value="Asparaginase_C"/>
    <property type="match status" value="1"/>
</dbReference>
<dbReference type="PANTHER" id="PTHR11707">
    <property type="entry name" value="L-ASPARAGINASE"/>
    <property type="match status" value="1"/>
</dbReference>
<keyword evidence="5" id="KW-1185">Reference proteome</keyword>
<dbReference type="PIRSF" id="PIRSF500176">
    <property type="entry name" value="L_ASNase"/>
    <property type="match status" value="1"/>
</dbReference>
<dbReference type="Proteomes" id="UP000007266">
    <property type="component" value="Linkage group 7"/>
</dbReference>